<protein>
    <submittedName>
        <fullName evidence="1">Uncharacterized protein</fullName>
    </submittedName>
</protein>
<gene>
    <name evidence="1" type="ORF">HMPREF0476_0583</name>
</gene>
<proteinExistence type="predicted"/>
<accession>F5S5V0</accession>
<sequence>MQTAFVFANRLPLLWERAEERGWVTLSVQAAFKFAWSILLRYIASKLFKINKLLEIKKNFATIKSTTISS</sequence>
<dbReference type="HOGENOM" id="CLU_2752424_0_0_4"/>
<dbReference type="EMBL" id="AFHS01000019">
    <property type="protein sequence ID" value="EGK10801.1"/>
    <property type="molecule type" value="Genomic_DNA"/>
</dbReference>
<evidence type="ECO:0000313" key="1">
    <source>
        <dbReference type="EMBL" id="EGK10801.1"/>
    </source>
</evidence>
<name>F5S5V0_KINKI</name>
<reference evidence="1 2" key="1">
    <citation type="submission" date="2011-04" db="EMBL/GenBank/DDBJ databases">
        <authorList>
            <person name="Muzny D."/>
            <person name="Qin X."/>
            <person name="Deng J."/>
            <person name="Jiang H."/>
            <person name="Liu Y."/>
            <person name="Qu J."/>
            <person name="Song X.-Z."/>
            <person name="Zhang L."/>
            <person name="Thornton R."/>
            <person name="Coyle M."/>
            <person name="Francisco L."/>
            <person name="Jackson L."/>
            <person name="Javaid M."/>
            <person name="Korchina V."/>
            <person name="Kovar C."/>
            <person name="Mata R."/>
            <person name="Mathew T."/>
            <person name="Ngo R."/>
            <person name="Nguyen L."/>
            <person name="Nguyen N."/>
            <person name="Okwuonu G."/>
            <person name="Ongeri F."/>
            <person name="Pham C."/>
            <person name="Simmons D."/>
            <person name="Wilczek-Boney K."/>
            <person name="Hale W."/>
            <person name="Jakkamsetti A."/>
            <person name="Pham P."/>
            <person name="Ruth R."/>
            <person name="San Lucas F."/>
            <person name="Warren J."/>
            <person name="Zhang J."/>
            <person name="Zhao Z."/>
            <person name="Zhou C."/>
            <person name="Zhu D."/>
            <person name="Lee S."/>
            <person name="Bess C."/>
            <person name="Blankenburg K."/>
            <person name="Forbes L."/>
            <person name="Fu Q."/>
            <person name="Gubbala S."/>
            <person name="Hirani K."/>
            <person name="Jayaseelan J.C."/>
            <person name="Lara F."/>
            <person name="Munidasa M."/>
            <person name="Palculict T."/>
            <person name="Patil S."/>
            <person name="Pu L.-L."/>
            <person name="Saada N."/>
            <person name="Tang L."/>
            <person name="Weissenberger G."/>
            <person name="Zhu Y."/>
            <person name="Hemphill L."/>
            <person name="Shang Y."/>
            <person name="Youmans B."/>
            <person name="Ayvaz T."/>
            <person name="Ross M."/>
            <person name="Santibanez J."/>
            <person name="Aqrawi P."/>
            <person name="Gross S."/>
            <person name="Joshi V."/>
            <person name="Fowler G."/>
            <person name="Nazareth L."/>
            <person name="Reid J."/>
            <person name="Worley K."/>
            <person name="Petrosino J."/>
            <person name="Highlander S."/>
            <person name="Gibbs R."/>
        </authorList>
    </citation>
    <scope>NUCLEOTIDE SEQUENCE [LARGE SCALE GENOMIC DNA]</scope>
    <source>
        <strain evidence="1 2">ATCC 23330</strain>
    </source>
</reference>
<dbReference type="Proteomes" id="UP000004207">
    <property type="component" value="Unassembled WGS sequence"/>
</dbReference>
<comment type="caution">
    <text evidence="1">The sequence shown here is derived from an EMBL/GenBank/DDBJ whole genome shotgun (WGS) entry which is preliminary data.</text>
</comment>
<evidence type="ECO:0000313" key="2">
    <source>
        <dbReference type="Proteomes" id="UP000004207"/>
    </source>
</evidence>
<dbReference type="AlphaFoldDB" id="F5S5V0"/>
<keyword evidence="2" id="KW-1185">Reference proteome</keyword>
<organism evidence="1 2">
    <name type="scientific">Kingella kingae ATCC 23330</name>
    <dbReference type="NCBI Taxonomy" id="887327"/>
    <lineage>
        <taxon>Bacteria</taxon>
        <taxon>Pseudomonadati</taxon>
        <taxon>Pseudomonadota</taxon>
        <taxon>Betaproteobacteria</taxon>
        <taxon>Neisseriales</taxon>
        <taxon>Neisseriaceae</taxon>
        <taxon>Kingella</taxon>
    </lineage>
</organism>